<protein>
    <recommendedName>
        <fullName evidence="5">VPLPA-CTERM sorting domain-containing protein</fullName>
    </recommendedName>
</protein>
<accession>A0A9X2LAS9</accession>
<keyword evidence="4" id="KW-1185">Reference proteome</keyword>
<gene>
    <name evidence="3" type="ORF">NOG11_12950</name>
</gene>
<evidence type="ECO:0000256" key="2">
    <source>
        <dbReference type="SAM" id="SignalP"/>
    </source>
</evidence>
<keyword evidence="2" id="KW-0732">Signal</keyword>
<keyword evidence="1" id="KW-1133">Transmembrane helix</keyword>
<evidence type="ECO:0000313" key="4">
    <source>
        <dbReference type="Proteomes" id="UP001142610"/>
    </source>
</evidence>
<feature type="chain" id="PRO_5040998582" description="VPLPA-CTERM sorting domain-containing protein" evidence="2">
    <location>
        <begin position="22"/>
        <end position="187"/>
    </location>
</feature>
<organism evidence="3 4">
    <name type="scientific">Parvularcula maris</name>
    <dbReference type="NCBI Taxonomy" id="2965077"/>
    <lineage>
        <taxon>Bacteria</taxon>
        <taxon>Pseudomonadati</taxon>
        <taxon>Pseudomonadota</taxon>
        <taxon>Alphaproteobacteria</taxon>
        <taxon>Parvularculales</taxon>
        <taxon>Parvularculaceae</taxon>
        <taxon>Parvularcula</taxon>
    </lineage>
</organism>
<feature type="transmembrane region" description="Helical" evidence="1">
    <location>
        <begin position="157"/>
        <end position="176"/>
    </location>
</feature>
<proteinExistence type="predicted"/>
<comment type="caution">
    <text evidence="3">The sequence shown here is derived from an EMBL/GenBank/DDBJ whole genome shotgun (WGS) entry which is preliminary data.</text>
</comment>
<name>A0A9X2LAS9_9PROT</name>
<evidence type="ECO:0000256" key="1">
    <source>
        <dbReference type="SAM" id="Phobius"/>
    </source>
</evidence>
<dbReference type="Proteomes" id="UP001142610">
    <property type="component" value="Unassembled WGS sequence"/>
</dbReference>
<sequence length="187" mass="18804">MIKFAFAAAAISLASLSAASAAIMYDEAIDGDISGTTVLALNLGLGTNVVTGTVTANLDGETDADLFQIFGLEDFAITSATFVATVEGTEGGFVNSNAIPVISGGTLQDLLGAGISRTLDLSTLATALILVDAQGLPPGSDFPRVVSYTLTINAAPVPVPAAGLLFASALAGGIAARRRRRPLPQPA</sequence>
<dbReference type="AlphaFoldDB" id="A0A9X2LAS9"/>
<dbReference type="EMBL" id="JANIBC010000015">
    <property type="protein sequence ID" value="MCQ8186290.1"/>
    <property type="molecule type" value="Genomic_DNA"/>
</dbReference>
<evidence type="ECO:0000313" key="3">
    <source>
        <dbReference type="EMBL" id="MCQ8186290.1"/>
    </source>
</evidence>
<keyword evidence="1" id="KW-0812">Transmembrane</keyword>
<keyword evidence="1" id="KW-0472">Membrane</keyword>
<feature type="signal peptide" evidence="2">
    <location>
        <begin position="1"/>
        <end position="21"/>
    </location>
</feature>
<reference evidence="3" key="1">
    <citation type="submission" date="2022-07" db="EMBL/GenBank/DDBJ databases">
        <title>Parvularcula maris sp. nov., an algicidal bacterium isolated from seawater.</title>
        <authorList>
            <person name="Li F."/>
        </authorList>
    </citation>
    <scope>NUCLEOTIDE SEQUENCE</scope>
    <source>
        <strain evidence="3">BGMRC 0090</strain>
    </source>
</reference>
<dbReference type="RefSeq" id="WP_256620197.1">
    <property type="nucleotide sequence ID" value="NZ_JANIBC010000015.1"/>
</dbReference>
<evidence type="ECO:0008006" key="5">
    <source>
        <dbReference type="Google" id="ProtNLM"/>
    </source>
</evidence>